<reference evidence="2" key="1">
    <citation type="submission" date="2020-11" db="EMBL/GenBank/DDBJ databases">
        <authorList>
            <person name="Tran Van P."/>
        </authorList>
    </citation>
    <scope>NUCLEOTIDE SEQUENCE</scope>
</reference>
<dbReference type="EMBL" id="LR904026">
    <property type="protein sequence ID" value="CAD7252505.1"/>
    <property type="molecule type" value="Genomic_DNA"/>
</dbReference>
<evidence type="ECO:0000256" key="1">
    <source>
        <dbReference type="SAM" id="Phobius"/>
    </source>
</evidence>
<feature type="transmembrane region" description="Helical" evidence="1">
    <location>
        <begin position="506"/>
        <end position="535"/>
    </location>
</feature>
<keyword evidence="1" id="KW-1133">Transmembrane helix</keyword>
<sequence>MAAGTGKALAGKMEKDEERSPDLINVLRPCILVGKFCLAFPTLQLDLSRSIRKTWLQIFLCILGFVLIPAGIIYELIYSTLDCFYAEPKARIKGMFSYCITVSFLCMSMAFYFVSVHKTETLSRLARLHARVESKLSTFLIHSSLPRPGVIGLVSILTVVVYVFASEVPWFVKWIQTGCLIESGNSTVPFGGSVEVFVANSILDSFFLNLYWGMSSAQTLHWELIQLVKLTDDVMSPVTVFFFLEVITYGIHLLVVLIEQPDLPSFFNLFKMFFSILRACVVSYSLSQVHEEGEFLRRTRENHLHTFVIGGVDKSLPGKMEKNEERSPDLINVLRPCILLGKFVLAFPTLQLDLSQNIRKTWLQHFICILGFIIFPAGAMYVLIHETLNTFYGDPISRSKGMFSYSTAVSFLCMSMAFYFVSVYKTETLSRLARLHAQVESKFSALWVNSSLPRARVIGLVATLAVIFYFVASEGPMIVEWIQTGYHNASGNSIVLFGNSMESFSVYYAFNGVLFNLHWCTTSAFLFALSIPLITKLKAFNRALMDGKFTAKQVS</sequence>
<organism evidence="2">
    <name type="scientific">Darwinula stevensoni</name>
    <dbReference type="NCBI Taxonomy" id="69355"/>
    <lineage>
        <taxon>Eukaryota</taxon>
        <taxon>Metazoa</taxon>
        <taxon>Ecdysozoa</taxon>
        <taxon>Arthropoda</taxon>
        <taxon>Crustacea</taxon>
        <taxon>Oligostraca</taxon>
        <taxon>Ostracoda</taxon>
        <taxon>Podocopa</taxon>
        <taxon>Podocopida</taxon>
        <taxon>Darwinulocopina</taxon>
        <taxon>Darwinuloidea</taxon>
        <taxon>Darwinulidae</taxon>
        <taxon>Darwinula</taxon>
    </lineage>
</organism>
<evidence type="ECO:0000313" key="3">
    <source>
        <dbReference type="Proteomes" id="UP000677054"/>
    </source>
</evidence>
<dbReference type="Proteomes" id="UP000677054">
    <property type="component" value="Unassembled WGS sequence"/>
</dbReference>
<keyword evidence="1" id="KW-0812">Transmembrane</keyword>
<feature type="transmembrane region" description="Helical" evidence="1">
    <location>
        <begin position="150"/>
        <end position="172"/>
    </location>
</feature>
<feature type="transmembrane region" description="Helical" evidence="1">
    <location>
        <begin position="362"/>
        <end position="383"/>
    </location>
</feature>
<proteinExistence type="predicted"/>
<feature type="transmembrane region" description="Helical" evidence="1">
    <location>
        <begin position="269"/>
        <end position="287"/>
    </location>
</feature>
<feature type="transmembrane region" description="Helical" evidence="1">
    <location>
        <begin position="455"/>
        <end position="472"/>
    </location>
</feature>
<accession>A0A7R9AE13</accession>
<keyword evidence="1" id="KW-0472">Membrane</keyword>
<dbReference type="EMBL" id="CAJPEV010004509">
    <property type="protein sequence ID" value="CAG0901895.1"/>
    <property type="molecule type" value="Genomic_DNA"/>
</dbReference>
<feature type="transmembrane region" description="Helical" evidence="1">
    <location>
        <begin position="193"/>
        <end position="214"/>
    </location>
</feature>
<gene>
    <name evidence="2" type="ORF">DSTB1V02_LOCUS12263</name>
</gene>
<dbReference type="AlphaFoldDB" id="A0A7R9AE13"/>
<feature type="transmembrane region" description="Helical" evidence="1">
    <location>
        <begin position="403"/>
        <end position="424"/>
    </location>
</feature>
<feature type="transmembrane region" description="Helical" evidence="1">
    <location>
        <begin position="55"/>
        <end position="74"/>
    </location>
</feature>
<keyword evidence="3" id="KW-1185">Reference proteome</keyword>
<protein>
    <submittedName>
        <fullName evidence="2">Uncharacterized protein</fullName>
    </submittedName>
</protein>
<feature type="transmembrane region" description="Helical" evidence="1">
    <location>
        <begin position="95"/>
        <end position="114"/>
    </location>
</feature>
<evidence type="ECO:0000313" key="2">
    <source>
        <dbReference type="EMBL" id="CAD7252505.1"/>
    </source>
</evidence>
<feature type="transmembrane region" description="Helical" evidence="1">
    <location>
        <begin position="234"/>
        <end position="257"/>
    </location>
</feature>
<name>A0A7R9AE13_9CRUS</name>